<feature type="domain" description="VIT" evidence="4">
    <location>
        <begin position="63"/>
        <end position="193"/>
    </location>
</feature>
<feature type="region of interest" description="Disordered" evidence="1">
    <location>
        <begin position="672"/>
        <end position="695"/>
    </location>
</feature>
<proteinExistence type="predicted"/>
<dbReference type="SMART" id="SM00609">
    <property type="entry name" value="VIT"/>
    <property type="match status" value="1"/>
</dbReference>
<dbReference type="InterPro" id="IPR036465">
    <property type="entry name" value="vWFA_dom_sf"/>
</dbReference>
<evidence type="ECO:0000259" key="4">
    <source>
        <dbReference type="PROSITE" id="PS51468"/>
    </source>
</evidence>
<dbReference type="EMBL" id="JANAWD010000191">
    <property type="protein sequence ID" value="KAJ3484380.1"/>
    <property type="molecule type" value="Genomic_DNA"/>
</dbReference>
<dbReference type="InterPro" id="IPR002035">
    <property type="entry name" value="VWF_A"/>
</dbReference>
<dbReference type="PROSITE" id="PS51468">
    <property type="entry name" value="VIT"/>
    <property type="match status" value="1"/>
</dbReference>
<dbReference type="AlphaFoldDB" id="A0AAD5YIS9"/>
<dbReference type="PANTHER" id="PTHR45737">
    <property type="entry name" value="VON WILLEBRAND FACTOR A DOMAIN-CONTAINING PROTEIN 5A"/>
    <property type="match status" value="1"/>
</dbReference>
<dbReference type="PANTHER" id="PTHR45737:SF6">
    <property type="entry name" value="VON WILLEBRAND FACTOR A DOMAIN-CONTAINING PROTEIN 5A"/>
    <property type="match status" value="1"/>
</dbReference>
<dbReference type="Pfam" id="PF08487">
    <property type="entry name" value="VIT"/>
    <property type="match status" value="1"/>
</dbReference>
<feature type="region of interest" description="Disordered" evidence="1">
    <location>
        <begin position="855"/>
        <end position="887"/>
    </location>
</feature>
<evidence type="ECO:0000256" key="1">
    <source>
        <dbReference type="SAM" id="MobiDB-lite"/>
    </source>
</evidence>
<keyword evidence="6" id="KW-1185">Reference proteome</keyword>
<name>A0AAD5YIS9_9APHY</name>
<dbReference type="PROSITE" id="PS50234">
    <property type="entry name" value="VWFA"/>
    <property type="match status" value="1"/>
</dbReference>
<evidence type="ECO:0000256" key="2">
    <source>
        <dbReference type="SAM" id="SignalP"/>
    </source>
</evidence>
<feature type="signal peptide" evidence="2">
    <location>
        <begin position="1"/>
        <end position="16"/>
    </location>
</feature>
<evidence type="ECO:0000259" key="3">
    <source>
        <dbReference type="PROSITE" id="PS50234"/>
    </source>
</evidence>
<sequence>MIILVHWVSVPVSCIAFNGYSHLGHDRETSARRIDEGVPLDFINHYLPRIHTQNLIMTHNEFCGIVHNSKEGALIHLILEEVRVQAVIVDVSAKVTLSQVFLNPLREPTSRAKYVFPVPARAAVCAFEMRTESGHVITGIAKEKKKAAAEHSQAIRHGRMTGLVEWATNDVFTISLGAIPAEQKLTTKLTYTIDLLNDDLTDQVRFQLPMCVGMRYGWLPYGLLRTFSSSFTTRVRIMIGIQTKGDIQSVTSPSHPRIIAYPYENSDGGTSSNRMIASYESSAFLSQDFIIHVQARGLDEPRCFAERDPKHGSVSLQLMVVPKLNLPPIESQEYIFLVDRSGSMAGPRMVTAKRTLVMLLHSLPASGTSFNIFSFGSLSSRMFPSSLEYTRNTLESAIEHVDEMAADYGGTDIRSALEGVFGSRNRLLPTAVFLLTDGEAYDIDSTIRSVSYATSKSSDDYPLRVFVVGIGETTSTAMCEGIARAGNGICLMAVTSENILGKCAKLVRASRTFVLRDISIDWGVPTEAPTRSTLKFRQPPQKRESIVLQAPGKIESIFPGLRCVVTVMIKDRDYRIPEEVILRGRRDIQGDIVEIKVPVQLVQPTELDDTIPLVNTLAARRIIAELEDPKNRAYHTVEQQEATIIRIGEEYQLASRYTSFVAVGRHVSEYQKGSSRLKEKSQETEKEEKSKGHSKRISLSRFVGNFFGSPRTGEPPAQGEVSNEEVIEGVDENWDWGDEYFDDTLDSCTEERMEQRIPASEPPQPPPIAKRKCKGFEKDQSFLTPMGSLCSLFARTKLFGGGHDAAPTVPSTPPVAPPPEPSSNAAASDEYDDPYLMCQEEYCTIPPGLLALRNNTTPNSQPVSIPHPPSEIPKSLAPHTRRGGSTDPPIVRLVRLQSFDGSFIINDEFAEIVGKNAVENGKIKGVDESIWAMALAVAFFRKHLADQPELLDCLVEKVIDFVGNSSLVKGTDFDALVAKAKEFIN</sequence>
<comment type="caution">
    <text evidence="5">The sequence shown here is derived from an EMBL/GenBank/DDBJ whole genome shotgun (WGS) entry which is preliminary data.</text>
</comment>
<feature type="domain" description="VWFA" evidence="3">
    <location>
        <begin position="333"/>
        <end position="534"/>
    </location>
</feature>
<evidence type="ECO:0000313" key="5">
    <source>
        <dbReference type="EMBL" id="KAJ3484380.1"/>
    </source>
</evidence>
<organism evidence="5 6">
    <name type="scientific">Meripilus lineatus</name>
    <dbReference type="NCBI Taxonomy" id="2056292"/>
    <lineage>
        <taxon>Eukaryota</taxon>
        <taxon>Fungi</taxon>
        <taxon>Dikarya</taxon>
        <taxon>Basidiomycota</taxon>
        <taxon>Agaricomycotina</taxon>
        <taxon>Agaricomycetes</taxon>
        <taxon>Polyporales</taxon>
        <taxon>Meripilaceae</taxon>
        <taxon>Meripilus</taxon>
    </lineage>
</organism>
<feature type="region of interest" description="Disordered" evidence="1">
    <location>
        <begin position="804"/>
        <end position="829"/>
    </location>
</feature>
<feature type="chain" id="PRO_5042016119" evidence="2">
    <location>
        <begin position="17"/>
        <end position="985"/>
    </location>
</feature>
<accession>A0AAD5YIS9</accession>
<dbReference type="SMART" id="SM00327">
    <property type="entry name" value="VWA"/>
    <property type="match status" value="1"/>
</dbReference>
<evidence type="ECO:0000313" key="6">
    <source>
        <dbReference type="Proteomes" id="UP001212997"/>
    </source>
</evidence>
<dbReference type="Proteomes" id="UP001212997">
    <property type="component" value="Unassembled WGS sequence"/>
</dbReference>
<dbReference type="Gene3D" id="3.40.50.410">
    <property type="entry name" value="von Willebrand factor, type A domain"/>
    <property type="match status" value="1"/>
</dbReference>
<dbReference type="InterPro" id="IPR013694">
    <property type="entry name" value="VIT"/>
</dbReference>
<feature type="compositionally biased region" description="Basic and acidic residues" evidence="1">
    <location>
        <begin position="676"/>
        <end position="691"/>
    </location>
</feature>
<reference evidence="5" key="1">
    <citation type="submission" date="2022-07" db="EMBL/GenBank/DDBJ databases">
        <title>Genome Sequence of Physisporinus lineatus.</title>
        <authorList>
            <person name="Buettner E."/>
        </authorList>
    </citation>
    <scope>NUCLEOTIDE SEQUENCE</scope>
    <source>
        <strain evidence="5">VT162</strain>
    </source>
</reference>
<gene>
    <name evidence="5" type="ORF">NLI96_g5682</name>
</gene>
<keyword evidence="2" id="KW-0732">Signal</keyword>
<dbReference type="Pfam" id="PF13768">
    <property type="entry name" value="VWA_3"/>
    <property type="match status" value="1"/>
</dbReference>
<protein>
    <submittedName>
        <fullName evidence="5">Uncharacterized protein</fullName>
    </submittedName>
</protein>
<dbReference type="SUPFAM" id="SSF53300">
    <property type="entry name" value="vWA-like"/>
    <property type="match status" value="1"/>
</dbReference>
<feature type="compositionally biased region" description="Pro residues" evidence="1">
    <location>
        <begin position="810"/>
        <end position="821"/>
    </location>
</feature>